<comment type="caution">
    <text evidence="2">The sequence shown here is derived from an EMBL/GenBank/DDBJ whole genome shotgun (WGS) entry which is preliminary data.</text>
</comment>
<feature type="transmembrane region" description="Helical" evidence="1">
    <location>
        <begin position="30"/>
        <end position="49"/>
    </location>
</feature>
<dbReference type="Proteomes" id="UP000306477">
    <property type="component" value="Unassembled WGS sequence"/>
</dbReference>
<feature type="transmembrane region" description="Helical" evidence="1">
    <location>
        <begin position="126"/>
        <end position="144"/>
    </location>
</feature>
<evidence type="ECO:0000256" key="1">
    <source>
        <dbReference type="SAM" id="Phobius"/>
    </source>
</evidence>
<protein>
    <submittedName>
        <fullName evidence="2">Uncharacterized protein</fullName>
    </submittedName>
</protein>
<feature type="transmembrane region" description="Helical" evidence="1">
    <location>
        <begin position="7"/>
        <end position="24"/>
    </location>
</feature>
<proteinExistence type="predicted"/>
<gene>
    <name evidence="2" type="ORF">E1I69_15810</name>
</gene>
<keyword evidence="1" id="KW-0812">Transmembrane</keyword>
<feature type="transmembrane region" description="Helical" evidence="1">
    <location>
        <begin position="61"/>
        <end position="83"/>
    </location>
</feature>
<name>A0A4S3PNQ2_9BACI</name>
<dbReference type="OrthoDB" id="2388670at2"/>
<sequence length="215" mass="24591">MDRLRYLWIGLLLLLFISFPYVRGYFEESMVGTMLIQYPLLVGGGYFLAKGFPRKWRNFFLYYNENGIAGMIITICVIGFWILPRSIDAALNEPVMEIAKYSSLSFVAGSLLYYSWQLLGPISKGFIWANLISMIFVMSWLYTVSPARLCNNYLLTAQQQLGKSMFILGMVICLLIMVRVFIGKPVALKVKKRNQPLIQLKSTRSDSSSTIPTFK</sequence>
<keyword evidence="1" id="KW-0472">Membrane</keyword>
<keyword evidence="3" id="KW-1185">Reference proteome</keyword>
<feature type="transmembrane region" description="Helical" evidence="1">
    <location>
        <begin position="98"/>
        <end position="114"/>
    </location>
</feature>
<organism evidence="2 3">
    <name type="scientific">Bacillus timonensis</name>
    <dbReference type="NCBI Taxonomy" id="1033734"/>
    <lineage>
        <taxon>Bacteria</taxon>
        <taxon>Bacillati</taxon>
        <taxon>Bacillota</taxon>
        <taxon>Bacilli</taxon>
        <taxon>Bacillales</taxon>
        <taxon>Bacillaceae</taxon>
        <taxon>Bacillus</taxon>
    </lineage>
</organism>
<accession>A0A4S3PNQ2</accession>
<feature type="transmembrane region" description="Helical" evidence="1">
    <location>
        <begin position="164"/>
        <end position="182"/>
    </location>
</feature>
<evidence type="ECO:0000313" key="3">
    <source>
        <dbReference type="Proteomes" id="UP000306477"/>
    </source>
</evidence>
<reference evidence="2 3" key="1">
    <citation type="journal article" date="2019" name="Indoor Air">
        <title>Impacts of indoor surface finishes on bacterial viability.</title>
        <authorList>
            <person name="Hu J."/>
            <person name="Maamar S.B."/>
            <person name="Glawe A.J."/>
            <person name="Gottel N."/>
            <person name="Gilbert J.A."/>
            <person name="Hartmann E.M."/>
        </authorList>
    </citation>
    <scope>NUCLEOTIDE SEQUENCE [LARGE SCALE GENOMIC DNA]</scope>
    <source>
        <strain evidence="2 3">AF060A6</strain>
    </source>
</reference>
<evidence type="ECO:0000313" key="2">
    <source>
        <dbReference type="EMBL" id="THE11211.1"/>
    </source>
</evidence>
<dbReference type="AlphaFoldDB" id="A0A4S3PNQ2"/>
<dbReference type="EMBL" id="SLUB01000032">
    <property type="protein sequence ID" value="THE11211.1"/>
    <property type="molecule type" value="Genomic_DNA"/>
</dbReference>
<keyword evidence="1" id="KW-1133">Transmembrane helix</keyword>
<dbReference type="RefSeq" id="WP_136380534.1">
    <property type="nucleotide sequence ID" value="NZ_SLUB01000032.1"/>
</dbReference>